<gene>
    <name evidence="2" type="ordered locus">Sinac_1480</name>
</gene>
<feature type="region of interest" description="Disordered" evidence="1">
    <location>
        <begin position="42"/>
        <end position="64"/>
    </location>
</feature>
<protein>
    <submittedName>
        <fullName evidence="2">Uncharacterized protein</fullName>
    </submittedName>
</protein>
<dbReference type="EMBL" id="CP003364">
    <property type="protein sequence ID" value="AGA25860.1"/>
    <property type="molecule type" value="Genomic_DNA"/>
</dbReference>
<sequence>MKTTARTSSCRTRGSVIVQAAVSRSGGARQVFQRKVVIDVEGPAESVKSEPTGRSRPNGVRIQP</sequence>
<dbReference type="Proteomes" id="UP000010798">
    <property type="component" value="Chromosome"/>
</dbReference>
<evidence type="ECO:0000256" key="1">
    <source>
        <dbReference type="SAM" id="MobiDB-lite"/>
    </source>
</evidence>
<reference evidence="2 3" key="1">
    <citation type="submission" date="2012-02" db="EMBL/GenBank/DDBJ databases">
        <title>Complete sequence of chromosome of Singulisphaera acidiphila DSM 18658.</title>
        <authorList>
            <consortium name="US DOE Joint Genome Institute (JGI-PGF)"/>
            <person name="Lucas S."/>
            <person name="Copeland A."/>
            <person name="Lapidus A."/>
            <person name="Glavina del Rio T."/>
            <person name="Dalin E."/>
            <person name="Tice H."/>
            <person name="Bruce D."/>
            <person name="Goodwin L."/>
            <person name="Pitluck S."/>
            <person name="Peters L."/>
            <person name="Ovchinnikova G."/>
            <person name="Chertkov O."/>
            <person name="Kyrpides N."/>
            <person name="Mavromatis K."/>
            <person name="Ivanova N."/>
            <person name="Brettin T."/>
            <person name="Detter J.C."/>
            <person name="Han C."/>
            <person name="Larimer F."/>
            <person name="Land M."/>
            <person name="Hauser L."/>
            <person name="Markowitz V."/>
            <person name="Cheng J.-F."/>
            <person name="Hugenholtz P."/>
            <person name="Woyke T."/>
            <person name="Wu D."/>
            <person name="Tindall B."/>
            <person name="Pomrenke H."/>
            <person name="Brambilla E."/>
            <person name="Klenk H.-P."/>
            <person name="Eisen J.A."/>
        </authorList>
    </citation>
    <scope>NUCLEOTIDE SEQUENCE [LARGE SCALE GENOMIC DNA]</scope>
    <source>
        <strain evidence="3">ATCC BAA-1392 / DSM 18658 / VKM B-2454 / MOB10</strain>
    </source>
</reference>
<dbReference type="HOGENOM" id="CLU_2865411_0_0_0"/>
<proteinExistence type="predicted"/>
<dbReference type="STRING" id="886293.Sinac_1480"/>
<dbReference type="AlphaFoldDB" id="L0DAI6"/>
<evidence type="ECO:0000313" key="2">
    <source>
        <dbReference type="EMBL" id="AGA25860.1"/>
    </source>
</evidence>
<evidence type="ECO:0000313" key="3">
    <source>
        <dbReference type="Proteomes" id="UP000010798"/>
    </source>
</evidence>
<keyword evidence="3" id="KW-1185">Reference proteome</keyword>
<organism evidence="2 3">
    <name type="scientific">Singulisphaera acidiphila (strain ATCC BAA-1392 / DSM 18658 / VKM B-2454 / MOB10)</name>
    <dbReference type="NCBI Taxonomy" id="886293"/>
    <lineage>
        <taxon>Bacteria</taxon>
        <taxon>Pseudomonadati</taxon>
        <taxon>Planctomycetota</taxon>
        <taxon>Planctomycetia</taxon>
        <taxon>Isosphaerales</taxon>
        <taxon>Isosphaeraceae</taxon>
        <taxon>Singulisphaera</taxon>
    </lineage>
</organism>
<name>L0DAI6_SINAD</name>
<accession>L0DAI6</accession>
<dbReference type="KEGG" id="saci:Sinac_1480"/>